<reference evidence="2" key="1">
    <citation type="submission" date="2020-08" db="EMBL/GenBank/DDBJ databases">
        <title>Genome public.</title>
        <authorList>
            <person name="Liu C."/>
            <person name="Sun Q."/>
        </authorList>
    </citation>
    <scope>NUCLEOTIDE SEQUENCE</scope>
    <source>
        <strain evidence="2">NSJ-63</strain>
    </source>
</reference>
<evidence type="ECO:0000256" key="1">
    <source>
        <dbReference type="SAM" id="SignalP"/>
    </source>
</evidence>
<proteinExistence type="predicted"/>
<protein>
    <recommendedName>
        <fullName evidence="4">Lipoprotein</fullName>
    </recommendedName>
</protein>
<dbReference type="EMBL" id="JACRSS010000003">
    <property type="protein sequence ID" value="MBC8538759.1"/>
    <property type="molecule type" value="Genomic_DNA"/>
</dbReference>
<name>A0A926HW86_9FIRM</name>
<comment type="caution">
    <text evidence="2">The sequence shown here is derived from an EMBL/GenBank/DDBJ whole genome shotgun (WGS) entry which is preliminary data.</text>
</comment>
<feature type="chain" id="PRO_5037748463" description="Lipoprotein" evidence="1">
    <location>
        <begin position="32"/>
        <end position="145"/>
    </location>
</feature>
<organism evidence="2 3">
    <name type="scientific">Guopingia tenuis</name>
    <dbReference type="NCBI Taxonomy" id="2763656"/>
    <lineage>
        <taxon>Bacteria</taxon>
        <taxon>Bacillati</taxon>
        <taxon>Bacillota</taxon>
        <taxon>Clostridia</taxon>
        <taxon>Christensenellales</taxon>
        <taxon>Christensenellaceae</taxon>
        <taxon>Guopingia</taxon>
    </lineage>
</organism>
<sequence length="145" mass="16134">MRKKVTFPQKLYGCFLLFAVLLLLGACAPSAAVLYENYFDELDIENRCNDAAAALDAGHITLWLKGEIRAIVKDLRSIPTGDPMLTEINDTFIRSANLLMDCYEAQQTGDLYAADKAFTTAKVEYANANNALNAYKRQLSREDSV</sequence>
<dbReference type="RefSeq" id="WP_249280459.1">
    <property type="nucleotide sequence ID" value="NZ_JACRSS010000003.1"/>
</dbReference>
<dbReference type="AlphaFoldDB" id="A0A926HW86"/>
<feature type="signal peptide" evidence="1">
    <location>
        <begin position="1"/>
        <end position="31"/>
    </location>
</feature>
<dbReference type="PROSITE" id="PS51257">
    <property type="entry name" value="PROKAR_LIPOPROTEIN"/>
    <property type="match status" value="1"/>
</dbReference>
<keyword evidence="1" id="KW-0732">Signal</keyword>
<gene>
    <name evidence="2" type="ORF">H8693_07400</name>
</gene>
<accession>A0A926HW86</accession>
<evidence type="ECO:0000313" key="3">
    <source>
        <dbReference type="Proteomes" id="UP000617951"/>
    </source>
</evidence>
<evidence type="ECO:0000313" key="2">
    <source>
        <dbReference type="EMBL" id="MBC8538759.1"/>
    </source>
</evidence>
<evidence type="ECO:0008006" key="4">
    <source>
        <dbReference type="Google" id="ProtNLM"/>
    </source>
</evidence>
<dbReference type="Proteomes" id="UP000617951">
    <property type="component" value="Unassembled WGS sequence"/>
</dbReference>
<keyword evidence="3" id="KW-1185">Reference proteome</keyword>